<organism evidence="1">
    <name type="scientific">marine sediment metagenome</name>
    <dbReference type="NCBI Taxonomy" id="412755"/>
    <lineage>
        <taxon>unclassified sequences</taxon>
        <taxon>metagenomes</taxon>
        <taxon>ecological metagenomes</taxon>
    </lineage>
</organism>
<name>A0A0F9DUB9_9ZZZZ</name>
<evidence type="ECO:0008006" key="2">
    <source>
        <dbReference type="Google" id="ProtNLM"/>
    </source>
</evidence>
<comment type="caution">
    <text evidence="1">The sequence shown here is derived from an EMBL/GenBank/DDBJ whole genome shotgun (WGS) entry which is preliminary data.</text>
</comment>
<accession>A0A0F9DUB9</accession>
<evidence type="ECO:0000313" key="1">
    <source>
        <dbReference type="EMBL" id="KKL21256.1"/>
    </source>
</evidence>
<protein>
    <recommendedName>
        <fullName evidence="2">DUF4065 domain-containing protein</fullName>
    </recommendedName>
</protein>
<gene>
    <name evidence="1" type="ORF">LCGC14_2447280</name>
</gene>
<sequence>MSNDYGKVRAILKYLKIDLRNPIEDEHFRDRLIIQKLAFISKFLGIGLNYSFGLYKKGPYSPTLTDDYYSYHENDPPLVYKFGTIPSLNMGESRILEKMKDVIFSHPIYKTHKLDLLQAISTILYFRMKEPNSSVDQLVYNTKTEKPYLTERIITIAMNLVKVLKF</sequence>
<proteinExistence type="predicted"/>
<dbReference type="EMBL" id="LAZR01037802">
    <property type="protein sequence ID" value="KKL21256.1"/>
    <property type="molecule type" value="Genomic_DNA"/>
</dbReference>
<dbReference type="AlphaFoldDB" id="A0A0F9DUB9"/>
<reference evidence="1" key="1">
    <citation type="journal article" date="2015" name="Nature">
        <title>Complex archaea that bridge the gap between prokaryotes and eukaryotes.</title>
        <authorList>
            <person name="Spang A."/>
            <person name="Saw J.H."/>
            <person name="Jorgensen S.L."/>
            <person name="Zaremba-Niedzwiedzka K."/>
            <person name="Martijn J."/>
            <person name="Lind A.E."/>
            <person name="van Eijk R."/>
            <person name="Schleper C."/>
            <person name="Guy L."/>
            <person name="Ettema T.J."/>
        </authorList>
    </citation>
    <scope>NUCLEOTIDE SEQUENCE</scope>
</reference>